<dbReference type="EMBL" id="BNJQ01000024">
    <property type="protein sequence ID" value="GHP09291.1"/>
    <property type="molecule type" value="Genomic_DNA"/>
</dbReference>
<evidence type="ECO:0000259" key="10">
    <source>
        <dbReference type="PROSITE" id="PS50868"/>
    </source>
</evidence>
<keyword evidence="6" id="KW-0949">S-adenosyl-L-methionine</keyword>
<evidence type="ECO:0000256" key="8">
    <source>
        <dbReference type="SAM" id="MobiDB-lite"/>
    </source>
</evidence>
<dbReference type="InterPro" id="IPR046341">
    <property type="entry name" value="SET_dom_sf"/>
</dbReference>
<feature type="region of interest" description="Disordered" evidence="8">
    <location>
        <begin position="119"/>
        <end position="157"/>
    </location>
</feature>
<reference evidence="12" key="1">
    <citation type="submission" date="2020-10" db="EMBL/GenBank/DDBJ databases">
        <title>Unveiling of a novel bifunctional photoreceptor, Dualchrome1, isolated from a cosmopolitan green alga.</title>
        <authorList>
            <person name="Suzuki S."/>
            <person name="Kawachi M."/>
        </authorList>
    </citation>
    <scope>NUCLEOTIDE SEQUENCE</scope>
    <source>
        <strain evidence="12">NIES 2893</strain>
    </source>
</reference>
<dbReference type="PROSITE" id="PS50868">
    <property type="entry name" value="POST_SET"/>
    <property type="match status" value="1"/>
</dbReference>
<proteinExistence type="predicted"/>
<feature type="compositionally biased region" description="Pro residues" evidence="8">
    <location>
        <begin position="436"/>
        <end position="449"/>
    </location>
</feature>
<keyword evidence="13" id="KW-1185">Reference proteome</keyword>
<evidence type="ECO:0000256" key="4">
    <source>
        <dbReference type="ARBA" id="ARBA00022603"/>
    </source>
</evidence>
<dbReference type="SMART" id="SM00317">
    <property type="entry name" value="SET"/>
    <property type="match status" value="1"/>
</dbReference>
<dbReference type="Pfam" id="PF17907">
    <property type="entry name" value="AWS"/>
    <property type="match status" value="1"/>
</dbReference>
<dbReference type="GO" id="GO:0042054">
    <property type="term" value="F:histone methyltransferase activity"/>
    <property type="evidence" value="ECO:0007669"/>
    <property type="project" value="InterPro"/>
</dbReference>
<protein>
    <submittedName>
        <fullName evidence="12">Histone-Lysine N-Methyltransferase ash1l</fullName>
    </submittedName>
</protein>
<keyword evidence="3" id="KW-0158">Chromosome</keyword>
<feature type="domain" description="Post-SET" evidence="10">
    <location>
        <begin position="397"/>
        <end position="413"/>
    </location>
</feature>
<evidence type="ECO:0000313" key="13">
    <source>
        <dbReference type="Proteomes" id="UP000660262"/>
    </source>
</evidence>
<dbReference type="Pfam" id="PF00856">
    <property type="entry name" value="SET"/>
    <property type="match status" value="1"/>
</dbReference>
<evidence type="ECO:0000256" key="5">
    <source>
        <dbReference type="ARBA" id="ARBA00022679"/>
    </source>
</evidence>
<feature type="domain" description="AWS" evidence="11">
    <location>
        <begin position="216"/>
        <end position="269"/>
    </location>
</feature>
<gene>
    <name evidence="12" type="ORF">PPROV_000802800</name>
</gene>
<keyword evidence="5 12" id="KW-0808">Transferase</keyword>
<dbReference type="OrthoDB" id="2422440at2759"/>
<dbReference type="InterPro" id="IPR050777">
    <property type="entry name" value="SET2_Histone-Lys_MeTrsfase"/>
</dbReference>
<comment type="caution">
    <text evidence="12">The sequence shown here is derived from an EMBL/GenBank/DDBJ whole genome shotgun (WGS) entry which is preliminary data.</text>
</comment>
<comment type="subcellular location">
    <subcellularLocation>
        <location evidence="2">Chromosome</location>
    </subcellularLocation>
    <subcellularLocation>
        <location evidence="1">Nucleus</location>
    </subcellularLocation>
</comment>
<dbReference type="Gene3D" id="2.170.270.10">
    <property type="entry name" value="SET domain"/>
    <property type="match status" value="1"/>
</dbReference>
<feature type="domain" description="SET" evidence="9">
    <location>
        <begin position="272"/>
        <end position="390"/>
    </location>
</feature>
<keyword evidence="4 12" id="KW-0489">Methyltransferase</keyword>
<dbReference type="AlphaFoldDB" id="A0A830HV04"/>
<dbReference type="PROSITE" id="PS50280">
    <property type="entry name" value="SET"/>
    <property type="match status" value="1"/>
</dbReference>
<feature type="compositionally biased region" description="Basic and acidic residues" evidence="8">
    <location>
        <begin position="473"/>
        <end position="486"/>
    </location>
</feature>
<dbReference type="GO" id="GO:0005694">
    <property type="term" value="C:chromosome"/>
    <property type="evidence" value="ECO:0007669"/>
    <property type="project" value="UniProtKB-SubCell"/>
</dbReference>
<dbReference type="SMART" id="SM00570">
    <property type="entry name" value="AWS"/>
    <property type="match status" value="1"/>
</dbReference>
<dbReference type="GO" id="GO:0032259">
    <property type="term" value="P:methylation"/>
    <property type="evidence" value="ECO:0007669"/>
    <property type="project" value="UniProtKB-KW"/>
</dbReference>
<dbReference type="PANTHER" id="PTHR22884">
    <property type="entry name" value="SET DOMAIN PROTEINS"/>
    <property type="match status" value="1"/>
</dbReference>
<organism evidence="12 13">
    <name type="scientific">Pycnococcus provasolii</name>
    <dbReference type="NCBI Taxonomy" id="41880"/>
    <lineage>
        <taxon>Eukaryota</taxon>
        <taxon>Viridiplantae</taxon>
        <taxon>Chlorophyta</taxon>
        <taxon>Pseudoscourfieldiophyceae</taxon>
        <taxon>Pseudoscourfieldiales</taxon>
        <taxon>Pycnococcaceae</taxon>
        <taxon>Pycnococcus</taxon>
    </lineage>
</organism>
<dbReference type="InterPro" id="IPR006560">
    <property type="entry name" value="AWS_dom"/>
</dbReference>
<evidence type="ECO:0000256" key="3">
    <source>
        <dbReference type="ARBA" id="ARBA00022454"/>
    </source>
</evidence>
<evidence type="ECO:0000313" key="12">
    <source>
        <dbReference type="EMBL" id="GHP09291.1"/>
    </source>
</evidence>
<dbReference type="GO" id="GO:0005634">
    <property type="term" value="C:nucleus"/>
    <property type="evidence" value="ECO:0007669"/>
    <property type="project" value="UniProtKB-SubCell"/>
</dbReference>
<evidence type="ECO:0000256" key="2">
    <source>
        <dbReference type="ARBA" id="ARBA00004286"/>
    </source>
</evidence>
<evidence type="ECO:0000256" key="7">
    <source>
        <dbReference type="ARBA" id="ARBA00023242"/>
    </source>
</evidence>
<dbReference type="PROSITE" id="PS51215">
    <property type="entry name" value="AWS"/>
    <property type="match status" value="1"/>
</dbReference>
<dbReference type="InterPro" id="IPR003616">
    <property type="entry name" value="Post-SET_dom"/>
</dbReference>
<dbReference type="InterPro" id="IPR001214">
    <property type="entry name" value="SET_dom"/>
</dbReference>
<name>A0A830HV04_9CHLO</name>
<dbReference type="SMART" id="SM00508">
    <property type="entry name" value="PostSET"/>
    <property type="match status" value="1"/>
</dbReference>
<dbReference type="Proteomes" id="UP000660262">
    <property type="component" value="Unassembled WGS sequence"/>
</dbReference>
<sequence>MASTRFSSVDDKNASLLELALVKSSLAFKLSEQRAARAALLESKHRTLIETAPLIYNWLTSSSPSSSSLHASSSAPASSGEVVVKNTHDVKYHHAGILGLELAPAPPVGVGVGVGAAAAPSLTRTTQKRATRSCANTQIKSAKAKAKEDATTKASNAKKRALPFSEFTLPAPFRQLAESIKRKKSEEAAGARPPPYEHIWRNRYADDIARPTLADDDAPTCSCAVGKPGCASKKPDSHCANVATCVECTPGHCPLGDDKCCNMRLQRRQYAQGLRLKDTKLPDKGWGVYASRAVEAGMLLTEYVGEVVSERCAAHRLRDEYQSEAHHYIMSLADGCVVDATRAANTARFINHSCDPNAETQKWNVGGETRIGIFALREILPGEEVTYDYRMQSFGGWQQMCRCGARNCRGWLGASAASSSSAPPPPPPRGLASTPPCTPPPPPPPPLPDSAPKVRGGRTVHKLDAAPNVGRASKVERAPKVEPEKPDDNDEAMAMALFRELNGLRRGM</sequence>
<feature type="region of interest" description="Disordered" evidence="8">
    <location>
        <begin position="414"/>
        <end position="492"/>
    </location>
</feature>
<evidence type="ECO:0000256" key="1">
    <source>
        <dbReference type="ARBA" id="ARBA00004123"/>
    </source>
</evidence>
<accession>A0A830HV04</accession>
<keyword evidence="7" id="KW-0539">Nucleus</keyword>
<evidence type="ECO:0000259" key="11">
    <source>
        <dbReference type="PROSITE" id="PS51215"/>
    </source>
</evidence>
<dbReference type="SUPFAM" id="SSF82199">
    <property type="entry name" value="SET domain"/>
    <property type="match status" value="1"/>
</dbReference>
<evidence type="ECO:0000256" key="6">
    <source>
        <dbReference type="ARBA" id="ARBA00022691"/>
    </source>
</evidence>
<evidence type="ECO:0000259" key="9">
    <source>
        <dbReference type="PROSITE" id="PS50280"/>
    </source>
</evidence>